<accession>A0A9D4S666</accession>
<reference evidence="1" key="2">
    <citation type="submission" date="2020-11" db="EMBL/GenBank/DDBJ databases">
        <authorList>
            <person name="McCartney M.A."/>
            <person name="Auch B."/>
            <person name="Kono T."/>
            <person name="Mallez S."/>
            <person name="Becker A."/>
            <person name="Gohl D.M."/>
            <person name="Silverstein K.A.T."/>
            <person name="Koren S."/>
            <person name="Bechman K.B."/>
            <person name="Herman A."/>
            <person name="Abrahante J.E."/>
            <person name="Garbe J."/>
        </authorList>
    </citation>
    <scope>NUCLEOTIDE SEQUENCE</scope>
    <source>
        <strain evidence="1">Duluth1</strain>
        <tissue evidence="1">Whole animal</tissue>
    </source>
</reference>
<organism evidence="1 2">
    <name type="scientific">Dreissena polymorpha</name>
    <name type="common">Zebra mussel</name>
    <name type="synonym">Mytilus polymorpha</name>
    <dbReference type="NCBI Taxonomy" id="45954"/>
    <lineage>
        <taxon>Eukaryota</taxon>
        <taxon>Metazoa</taxon>
        <taxon>Spiralia</taxon>
        <taxon>Lophotrochozoa</taxon>
        <taxon>Mollusca</taxon>
        <taxon>Bivalvia</taxon>
        <taxon>Autobranchia</taxon>
        <taxon>Heteroconchia</taxon>
        <taxon>Euheterodonta</taxon>
        <taxon>Imparidentia</taxon>
        <taxon>Neoheterodontei</taxon>
        <taxon>Myida</taxon>
        <taxon>Dreissenoidea</taxon>
        <taxon>Dreissenidae</taxon>
        <taxon>Dreissena</taxon>
    </lineage>
</organism>
<evidence type="ECO:0000313" key="1">
    <source>
        <dbReference type="EMBL" id="KAH3893071.1"/>
    </source>
</evidence>
<name>A0A9D4S666_DREPO</name>
<dbReference type="AlphaFoldDB" id="A0A9D4S666"/>
<dbReference type="EMBL" id="JAIWYP010000001">
    <property type="protein sequence ID" value="KAH3893071.1"/>
    <property type="molecule type" value="Genomic_DNA"/>
</dbReference>
<evidence type="ECO:0000313" key="2">
    <source>
        <dbReference type="Proteomes" id="UP000828390"/>
    </source>
</evidence>
<protein>
    <submittedName>
        <fullName evidence="1">Uncharacterized protein</fullName>
    </submittedName>
</protein>
<reference evidence="1" key="1">
    <citation type="journal article" date="2019" name="bioRxiv">
        <title>The Genome of the Zebra Mussel, Dreissena polymorpha: A Resource for Invasive Species Research.</title>
        <authorList>
            <person name="McCartney M.A."/>
            <person name="Auch B."/>
            <person name="Kono T."/>
            <person name="Mallez S."/>
            <person name="Zhang Y."/>
            <person name="Obille A."/>
            <person name="Becker A."/>
            <person name="Abrahante J.E."/>
            <person name="Garbe J."/>
            <person name="Badalamenti J.P."/>
            <person name="Herman A."/>
            <person name="Mangelson H."/>
            <person name="Liachko I."/>
            <person name="Sullivan S."/>
            <person name="Sone E.D."/>
            <person name="Koren S."/>
            <person name="Silverstein K.A.T."/>
            <person name="Beckman K.B."/>
            <person name="Gohl D.M."/>
        </authorList>
    </citation>
    <scope>NUCLEOTIDE SEQUENCE</scope>
    <source>
        <strain evidence="1">Duluth1</strain>
        <tissue evidence="1">Whole animal</tissue>
    </source>
</reference>
<comment type="caution">
    <text evidence="1">The sequence shown here is derived from an EMBL/GenBank/DDBJ whole genome shotgun (WGS) entry which is preliminary data.</text>
</comment>
<sequence>MSLGQLMSGIKTKNVQWLLSVECNRCRLDLMSRLVHWIITQFVFCPAAHALLHH</sequence>
<proteinExistence type="predicted"/>
<gene>
    <name evidence="1" type="ORF">DPMN_017211</name>
</gene>
<dbReference type="Gene3D" id="1.10.132.70">
    <property type="match status" value="1"/>
</dbReference>
<dbReference type="Proteomes" id="UP000828390">
    <property type="component" value="Unassembled WGS sequence"/>
</dbReference>
<keyword evidence="2" id="KW-1185">Reference proteome</keyword>